<feature type="compositionally biased region" description="Low complexity" evidence="1">
    <location>
        <begin position="70"/>
        <end position="89"/>
    </location>
</feature>
<evidence type="ECO:0000256" key="1">
    <source>
        <dbReference type="SAM" id="MobiDB-lite"/>
    </source>
</evidence>
<gene>
    <name evidence="3" type="ORF">H7993_07900</name>
</gene>
<accession>A0A7X1G4G8</accession>
<dbReference type="EMBL" id="JACMYH010000001">
    <property type="protein sequence ID" value="MBC2678307.1"/>
    <property type="molecule type" value="Genomic_DNA"/>
</dbReference>
<dbReference type="AlphaFoldDB" id="A0A7X1G4G8"/>
<reference evidence="3 4" key="1">
    <citation type="submission" date="2020-08" db="EMBL/GenBank/DDBJ databases">
        <title>Pseudomonas sp. nov.</title>
        <authorList>
            <person name="Gieschler S."/>
            <person name="Fiedler G."/>
            <person name="Brinks E."/>
            <person name="Boehnlein C."/>
            <person name="Franz C.M.A.P."/>
            <person name="Kabisch J."/>
        </authorList>
    </citation>
    <scope>NUCLEOTIDE SEQUENCE [LARGE SCALE GENOMIC DNA]</scope>
    <source>
        <strain evidence="3 4">MBT-2</strain>
    </source>
</reference>
<dbReference type="Proteomes" id="UP000546173">
    <property type="component" value="Unassembled WGS sequence"/>
</dbReference>
<evidence type="ECO:0000256" key="2">
    <source>
        <dbReference type="SAM" id="SignalP"/>
    </source>
</evidence>
<name>A0A7X1G4G8_9PSED</name>
<keyword evidence="4" id="KW-1185">Reference proteome</keyword>
<comment type="caution">
    <text evidence="3">The sequence shown here is derived from an EMBL/GenBank/DDBJ whole genome shotgun (WGS) entry which is preliminary data.</text>
</comment>
<evidence type="ECO:0000313" key="4">
    <source>
        <dbReference type="Proteomes" id="UP000546173"/>
    </source>
</evidence>
<feature type="region of interest" description="Disordered" evidence="1">
    <location>
        <begin position="25"/>
        <end position="104"/>
    </location>
</feature>
<organism evidence="3 4">
    <name type="scientific">Pseudomonas baltica</name>
    <dbReference type="NCBI Taxonomy" id="2762576"/>
    <lineage>
        <taxon>Bacteria</taxon>
        <taxon>Pseudomonadati</taxon>
        <taxon>Pseudomonadota</taxon>
        <taxon>Gammaproteobacteria</taxon>
        <taxon>Pseudomonadales</taxon>
        <taxon>Pseudomonadaceae</taxon>
        <taxon>Pseudomonas</taxon>
    </lineage>
</organism>
<feature type="compositionally biased region" description="Gly residues" evidence="1">
    <location>
        <begin position="90"/>
        <end position="104"/>
    </location>
</feature>
<feature type="signal peptide" evidence="2">
    <location>
        <begin position="1"/>
        <end position="25"/>
    </location>
</feature>
<feature type="chain" id="PRO_5030725899" evidence="2">
    <location>
        <begin position="26"/>
        <end position="104"/>
    </location>
</feature>
<sequence length="104" mass="9702">MMISKKLASLALAGLLSASSFAAMAASNDSNPTATPEAPSGKQVIPGTDKSPDNGNATGIDGKTGSMSQGADAGTTDGGPTPMGATKGDGSSGNSGGNGSGAGK</sequence>
<protein>
    <submittedName>
        <fullName evidence="3">Uncharacterized protein</fullName>
    </submittedName>
</protein>
<evidence type="ECO:0000313" key="3">
    <source>
        <dbReference type="EMBL" id="MBC2678307.1"/>
    </source>
</evidence>
<keyword evidence="2" id="KW-0732">Signal</keyword>
<proteinExistence type="predicted"/>
<dbReference type="RefSeq" id="WP_185793985.1">
    <property type="nucleotide sequence ID" value="NZ_JACMYH010000001.1"/>
</dbReference>